<comment type="function">
    <text evidence="1">Functions as an U snRNP-specific nuclear import adapter. Involved in the trimethylguanosine (m3G)-cap-dependent nuclear import of U snRNPs. Binds specifically to the terminal m3G-cap U snRNAs.</text>
</comment>
<dbReference type="InterPro" id="IPR017336">
    <property type="entry name" value="Snurportin-1"/>
</dbReference>
<evidence type="ECO:0000256" key="7">
    <source>
        <dbReference type="ARBA" id="ARBA00022490"/>
    </source>
</evidence>
<feature type="region of interest" description="Disordered" evidence="10">
    <location>
        <begin position="305"/>
        <end position="332"/>
    </location>
</feature>
<organism evidence="12 13">
    <name type="scientific">Gymnopilus junonius</name>
    <name type="common">Spectacular rustgill mushroom</name>
    <name type="synonym">Gymnopilus spectabilis subsp. junonius</name>
    <dbReference type="NCBI Taxonomy" id="109634"/>
    <lineage>
        <taxon>Eukaryota</taxon>
        <taxon>Fungi</taxon>
        <taxon>Dikarya</taxon>
        <taxon>Basidiomycota</taxon>
        <taxon>Agaricomycotina</taxon>
        <taxon>Agaricomycetes</taxon>
        <taxon>Agaricomycetidae</taxon>
        <taxon>Agaricales</taxon>
        <taxon>Agaricineae</taxon>
        <taxon>Hymenogastraceae</taxon>
        <taxon>Gymnopilus</taxon>
    </lineage>
</organism>
<dbReference type="AlphaFoldDB" id="A0A9P5N8I8"/>
<feature type="compositionally biased region" description="Low complexity" evidence="10">
    <location>
        <begin position="311"/>
        <end position="332"/>
    </location>
</feature>
<feature type="domain" description="Snurportin-1 m3G cap-binding" evidence="11">
    <location>
        <begin position="189"/>
        <end position="301"/>
    </location>
</feature>
<sequence length="539" mass="58391">MITDRKSSYKLPPTTIRDKLVSQEARRAKALEEQKRRRAQKIDSARQLDLFADLTLGASDDEDADANPPQNARPAPGSIAQYAAMLSSGYQDSTPTPFTFSPPLSTENPPISIPEIQVPPDSAIQQPEPEQAKPRSPKKKRGGASKQKRRSNKSSKWADKCMYAELLEMTPDEPWDRGDGSDGESNDGLPKDLESAWVAVAPVPAGKRCLAVSHTSAGVSGLVPNTTLRSRLLGKTLLPRFPSILPPLTVLDCILDKQWRENGIVHVLDVIKWKGQDVGDCEAGFRFWWRDTRLAELGQPIQLEPQTFDPAPSSASGFGSTPTPGSSSSSTAQKYTFPYPTSFIPVPYHTNTTLTSLDVQVIPAAKSWRSFSVPLPMQLRFPGSAQEASTNGPPDSGMDILPIPSMSIASSSKTHFPPHTHSTQSSFTVPASTSMPARIEPDGMLLYVSEASYEPGTSPLSSWIPIQSYDNLAEKEIADGVVDGRARTTSADTTAARRIVGNNSEGPLNLFQRQAGEEAIAASAETCSNRGGHGRWSRS</sequence>
<gene>
    <name evidence="12" type="ORF">CPB84DRAFT_1855294</name>
</gene>
<dbReference type="GO" id="GO:0003723">
    <property type="term" value="F:RNA binding"/>
    <property type="evidence" value="ECO:0007669"/>
    <property type="project" value="UniProtKB-KW"/>
</dbReference>
<evidence type="ECO:0000256" key="8">
    <source>
        <dbReference type="ARBA" id="ARBA00022884"/>
    </source>
</evidence>
<dbReference type="PANTHER" id="PTHR13403">
    <property type="entry name" value="SNURPORTIN1 RNUT1 PROTEIN RNA, U TRANSPORTER 1"/>
    <property type="match status" value="1"/>
</dbReference>
<evidence type="ECO:0000256" key="1">
    <source>
        <dbReference type="ARBA" id="ARBA00003975"/>
    </source>
</evidence>
<dbReference type="GO" id="GO:0005634">
    <property type="term" value="C:nucleus"/>
    <property type="evidence" value="ECO:0007669"/>
    <property type="project" value="UniProtKB-SubCell"/>
</dbReference>
<dbReference type="PANTHER" id="PTHR13403:SF6">
    <property type="entry name" value="SNURPORTIN-1"/>
    <property type="match status" value="1"/>
</dbReference>
<accession>A0A9P5N8I8</accession>
<feature type="region of interest" description="Disordered" evidence="10">
    <location>
        <begin position="409"/>
        <end position="430"/>
    </location>
</feature>
<dbReference type="InterPro" id="IPR047857">
    <property type="entry name" value="Snurportin1_C"/>
</dbReference>
<feature type="region of interest" description="Disordered" evidence="10">
    <location>
        <begin position="169"/>
        <end position="190"/>
    </location>
</feature>
<feature type="compositionally biased region" description="Low complexity" evidence="10">
    <location>
        <begin position="93"/>
        <end position="106"/>
    </location>
</feature>
<evidence type="ECO:0000256" key="4">
    <source>
        <dbReference type="ARBA" id="ARBA00007540"/>
    </source>
</evidence>
<evidence type="ECO:0000256" key="6">
    <source>
        <dbReference type="ARBA" id="ARBA00022448"/>
    </source>
</evidence>
<evidence type="ECO:0000313" key="13">
    <source>
        <dbReference type="Proteomes" id="UP000724874"/>
    </source>
</evidence>
<evidence type="ECO:0000256" key="2">
    <source>
        <dbReference type="ARBA" id="ARBA00004123"/>
    </source>
</evidence>
<proteinExistence type="inferred from homology"/>
<evidence type="ECO:0000256" key="3">
    <source>
        <dbReference type="ARBA" id="ARBA00004496"/>
    </source>
</evidence>
<evidence type="ECO:0000256" key="9">
    <source>
        <dbReference type="ARBA" id="ARBA00023242"/>
    </source>
</evidence>
<keyword evidence="6" id="KW-0813">Transport</keyword>
<evidence type="ECO:0000259" key="11">
    <source>
        <dbReference type="Pfam" id="PF21974"/>
    </source>
</evidence>
<dbReference type="OrthoDB" id="10003593at2759"/>
<keyword evidence="7" id="KW-0963">Cytoplasm</keyword>
<feature type="compositionally biased region" description="Basic and acidic residues" evidence="10">
    <location>
        <begin position="16"/>
        <end position="46"/>
    </location>
</feature>
<dbReference type="Pfam" id="PF21974">
    <property type="entry name" value="SPN1_m3Gcap_bd"/>
    <property type="match status" value="1"/>
</dbReference>
<dbReference type="GO" id="GO:0005737">
    <property type="term" value="C:cytoplasm"/>
    <property type="evidence" value="ECO:0007669"/>
    <property type="project" value="UniProtKB-SubCell"/>
</dbReference>
<evidence type="ECO:0000256" key="5">
    <source>
        <dbReference type="ARBA" id="ARBA00016034"/>
    </source>
</evidence>
<keyword evidence="13" id="KW-1185">Reference proteome</keyword>
<protein>
    <recommendedName>
        <fullName evidence="5">Snurportin-1</fullName>
    </recommendedName>
</protein>
<comment type="caution">
    <text evidence="12">The sequence shown here is derived from an EMBL/GenBank/DDBJ whole genome shotgun (WGS) entry which is preliminary data.</text>
</comment>
<comment type="similarity">
    <text evidence="4">Belongs to the snurportin family.</text>
</comment>
<evidence type="ECO:0000313" key="12">
    <source>
        <dbReference type="EMBL" id="KAF8870971.1"/>
    </source>
</evidence>
<keyword evidence="8" id="KW-0694">RNA-binding</keyword>
<feature type="compositionally biased region" description="Basic residues" evidence="10">
    <location>
        <begin position="135"/>
        <end position="153"/>
    </location>
</feature>
<dbReference type="GO" id="GO:0061015">
    <property type="term" value="P:snRNA import into nucleus"/>
    <property type="evidence" value="ECO:0007669"/>
    <property type="project" value="InterPro"/>
</dbReference>
<dbReference type="EMBL" id="JADNYJ010000330">
    <property type="protein sequence ID" value="KAF8870971.1"/>
    <property type="molecule type" value="Genomic_DNA"/>
</dbReference>
<dbReference type="Proteomes" id="UP000724874">
    <property type="component" value="Unassembled WGS sequence"/>
</dbReference>
<keyword evidence="9" id="KW-0539">Nucleus</keyword>
<dbReference type="Gene3D" id="3.30.470.30">
    <property type="entry name" value="DNA ligase/mRNA capping enzyme"/>
    <property type="match status" value="1"/>
</dbReference>
<evidence type="ECO:0000256" key="10">
    <source>
        <dbReference type="SAM" id="MobiDB-lite"/>
    </source>
</evidence>
<comment type="subcellular location">
    <subcellularLocation>
        <location evidence="3">Cytoplasm</location>
    </subcellularLocation>
    <subcellularLocation>
        <location evidence="2">Nucleus</location>
    </subcellularLocation>
</comment>
<name>A0A9P5N8I8_GYMJU</name>
<feature type="region of interest" description="Disordered" evidence="10">
    <location>
        <begin position="1"/>
        <end position="156"/>
    </location>
</feature>
<reference evidence="12" key="1">
    <citation type="submission" date="2020-11" db="EMBL/GenBank/DDBJ databases">
        <authorList>
            <consortium name="DOE Joint Genome Institute"/>
            <person name="Ahrendt S."/>
            <person name="Riley R."/>
            <person name="Andreopoulos W."/>
            <person name="LaButti K."/>
            <person name="Pangilinan J."/>
            <person name="Ruiz-duenas F.J."/>
            <person name="Barrasa J.M."/>
            <person name="Sanchez-Garcia M."/>
            <person name="Camarero S."/>
            <person name="Miyauchi S."/>
            <person name="Serrano A."/>
            <person name="Linde D."/>
            <person name="Babiker R."/>
            <person name="Drula E."/>
            <person name="Ayuso-Fernandez I."/>
            <person name="Pacheco R."/>
            <person name="Padilla G."/>
            <person name="Ferreira P."/>
            <person name="Barriuso J."/>
            <person name="Kellner H."/>
            <person name="Castanera R."/>
            <person name="Alfaro M."/>
            <person name="Ramirez L."/>
            <person name="Pisabarro A.G."/>
            <person name="Kuo A."/>
            <person name="Tritt A."/>
            <person name="Lipzen A."/>
            <person name="He G."/>
            <person name="Yan M."/>
            <person name="Ng V."/>
            <person name="Cullen D."/>
            <person name="Martin F."/>
            <person name="Rosso M.-N."/>
            <person name="Henrissat B."/>
            <person name="Hibbett D."/>
            <person name="Martinez A.T."/>
            <person name="Grigoriev I.V."/>
        </authorList>
    </citation>
    <scope>NUCLEOTIDE SEQUENCE</scope>
    <source>
        <strain evidence="12">AH 44721</strain>
    </source>
</reference>